<evidence type="ECO:0000313" key="5">
    <source>
        <dbReference type="Proteomes" id="UP000254939"/>
    </source>
</evidence>
<dbReference type="OrthoDB" id="9811121at2"/>
<organism evidence="4 5">
    <name type="scientific">Rhizobium grahamii</name>
    <dbReference type="NCBI Taxonomy" id="1120045"/>
    <lineage>
        <taxon>Bacteria</taxon>
        <taxon>Pseudomonadati</taxon>
        <taxon>Pseudomonadota</taxon>
        <taxon>Alphaproteobacteria</taxon>
        <taxon>Hyphomicrobiales</taxon>
        <taxon>Rhizobiaceae</taxon>
        <taxon>Rhizobium/Agrobacterium group</taxon>
        <taxon>Rhizobium</taxon>
    </lineage>
</organism>
<proteinExistence type="inferred from homology"/>
<dbReference type="PROSITE" id="PS50263">
    <property type="entry name" value="CN_HYDROLASE"/>
    <property type="match status" value="1"/>
</dbReference>
<gene>
    <name evidence="4" type="ORF">B5K06_16750</name>
</gene>
<dbReference type="SUPFAM" id="SSF56317">
    <property type="entry name" value="Carbon-nitrogen hydrolase"/>
    <property type="match status" value="1"/>
</dbReference>
<dbReference type="InterPro" id="IPR003010">
    <property type="entry name" value="C-N_Hydrolase"/>
</dbReference>
<sequence>MTFRAAAIQMCSGVDPERNAAAMARLVREAASQGATYIQTPEMTGMLQRDRAAAKAVLRDEGNDVIARTGSELARELGIFMHVGSTAIALDDGKLANRGFLFGPDGKILNRYDKIHMFDVDLDNGESWRESAAYRPGSEARVLSLPFAEMGFAICYDVRFPALFRAQAVAGAEVMTVPAAFTKQTGEAHWEILLRARAIENGVFVVAAAQAGRHEDGRETFGHSMIVDPWGRVLASAGPEGEAVIVADIDPSAVKAAHDKIPNLKNGRDFSIERVAGVVAGGVAVDPLFSAL</sequence>
<comment type="caution">
    <text evidence="4">The sequence shown here is derived from an EMBL/GenBank/DDBJ whole genome shotgun (WGS) entry which is preliminary data.</text>
</comment>
<reference evidence="4 5" key="1">
    <citation type="submission" date="2017-03" db="EMBL/GenBank/DDBJ databases">
        <title>Genome analysis of Rhizobial strains effectives or ineffectives for nitrogen fixation isolated from bean seeds.</title>
        <authorList>
            <person name="Peralta H."/>
            <person name="Aguilar-Vera A."/>
            <person name="Mora Y."/>
            <person name="Vargas-Lagunas C."/>
            <person name="Girard L."/>
            <person name="Mora J."/>
        </authorList>
    </citation>
    <scope>NUCLEOTIDE SEQUENCE [LARGE SCALE GENOMIC DNA]</scope>
    <source>
        <strain evidence="4 5">CCGM3</strain>
    </source>
</reference>
<dbReference type="CDD" id="cd07572">
    <property type="entry name" value="nit"/>
    <property type="match status" value="1"/>
</dbReference>
<dbReference type="GO" id="GO:0016811">
    <property type="term" value="F:hydrolase activity, acting on carbon-nitrogen (but not peptide) bonds, in linear amides"/>
    <property type="evidence" value="ECO:0007669"/>
    <property type="project" value="InterPro"/>
</dbReference>
<dbReference type="InterPro" id="IPR001110">
    <property type="entry name" value="UPF0012_CS"/>
</dbReference>
<accession>A0A370KLN6</accession>
<evidence type="ECO:0000256" key="2">
    <source>
        <dbReference type="ARBA" id="ARBA00022801"/>
    </source>
</evidence>
<evidence type="ECO:0000256" key="1">
    <source>
        <dbReference type="ARBA" id="ARBA00010613"/>
    </source>
</evidence>
<feature type="domain" description="CN hydrolase" evidence="3">
    <location>
        <begin position="3"/>
        <end position="251"/>
    </location>
</feature>
<dbReference type="PANTHER" id="PTHR23088:SF27">
    <property type="entry name" value="DEAMINATED GLUTATHIONE AMIDASE"/>
    <property type="match status" value="1"/>
</dbReference>
<name>A0A370KLN6_9HYPH</name>
<dbReference type="RefSeq" id="WP_114713913.1">
    <property type="nucleotide sequence ID" value="NZ_KZ857260.1"/>
</dbReference>
<dbReference type="Pfam" id="PF00795">
    <property type="entry name" value="CN_hydrolase"/>
    <property type="match status" value="1"/>
</dbReference>
<evidence type="ECO:0000313" key="4">
    <source>
        <dbReference type="EMBL" id="RDJ09440.1"/>
    </source>
</evidence>
<dbReference type="EMBL" id="NAAC01000017">
    <property type="protein sequence ID" value="RDJ09440.1"/>
    <property type="molecule type" value="Genomic_DNA"/>
</dbReference>
<dbReference type="Proteomes" id="UP000254939">
    <property type="component" value="Unassembled WGS sequence"/>
</dbReference>
<keyword evidence="2" id="KW-0378">Hydrolase</keyword>
<evidence type="ECO:0000259" key="3">
    <source>
        <dbReference type="PROSITE" id="PS50263"/>
    </source>
</evidence>
<dbReference type="AlphaFoldDB" id="A0A370KLN6"/>
<dbReference type="InterPro" id="IPR036526">
    <property type="entry name" value="C-N_Hydrolase_sf"/>
</dbReference>
<dbReference type="PROSITE" id="PS01227">
    <property type="entry name" value="UPF0012"/>
    <property type="match status" value="1"/>
</dbReference>
<protein>
    <submittedName>
        <fullName evidence="4">Nitrilase</fullName>
    </submittedName>
</protein>
<dbReference type="PANTHER" id="PTHR23088">
    <property type="entry name" value="NITRILASE-RELATED"/>
    <property type="match status" value="1"/>
</dbReference>
<comment type="similarity">
    <text evidence="1">Belongs to the carbon-nitrogen hydrolase superfamily. NIT1/NIT2 family.</text>
</comment>
<dbReference type="Gene3D" id="3.60.110.10">
    <property type="entry name" value="Carbon-nitrogen hydrolase"/>
    <property type="match status" value="1"/>
</dbReference>
<dbReference type="InterPro" id="IPR045254">
    <property type="entry name" value="Nit1/2_C-N_Hydrolase"/>
</dbReference>